<protein>
    <submittedName>
        <fullName evidence="4">Uncharacterized protein</fullName>
    </submittedName>
</protein>
<name>A0ABP0FU35_CLALP</name>
<feature type="compositionally biased region" description="Basic and acidic residues" evidence="2">
    <location>
        <begin position="1"/>
        <end position="17"/>
    </location>
</feature>
<evidence type="ECO:0000313" key="4">
    <source>
        <dbReference type="EMBL" id="CAK8683122.1"/>
    </source>
</evidence>
<feature type="region of interest" description="Disordered" evidence="2">
    <location>
        <begin position="1"/>
        <end position="40"/>
    </location>
</feature>
<keyword evidence="3" id="KW-0812">Transmembrane</keyword>
<reference evidence="4 5" key="1">
    <citation type="submission" date="2024-02" db="EMBL/GenBank/DDBJ databases">
        <authorList>
            <person name="Daric V."/>
            <person name="Darras S."/>
        </authorList>
    </citation>
    <scope>NUCLEOTIDE SEQUENCE [LARGE SCALE GENOMIC DNA]</scope>
</reference>
<evidence type="ECO:0000256" key="3">
    <source>
        <dbReference type="SAM" id="Phobius"/>
    </source>
</evidence>
<sequence length="167" mass="18951">MKLGSGEEKQNLPRSDDTASSSNLLPTDDKEKRKCRRKVTKHQAQSSSPACLYFVFFLLTVACFAALFISALFASKVMEIERKEHAMTTQCSVYRDEAQEQRQSIEKLVSKVNILSQRLSSLENEADSKHPEEVLKRMKRSSSGCGCPPGPKGMFYNFIHYVQHLTR</sequence>
<keyword evidence="5" id="KW-1185">Reference proteome</keyword>
<organism evidence="4 5">
    <name type="scientific">Clavelina lepadiformis</name>
    <name type="common">Light-bulb sea squirt</name>
    <name type="synonym">Ascidia lepadiformis</name>
    <dbReference type="NCBI Taxonomy" id="159417"/>
    <lineage>
        <taxon>Eukaryota</taxon>
        <taxon>Metazoa</taxon>
        <taxon>Chordata</taxon>
        <taxon>Tunicata</taxon>
        <taxon>Ascidiacea</taxon>
        <taxon>Aplousobranchia</taxon>
        <taxon>Clavelinidae</taxon>
        <taxon>Clavelina</taxon>
    </lineage>
</organism>
<feature type="transmembrane region" description="Helical" evidence="3">
    <location>
        <begin position="52"/>
        <end position="74"/>
    </location>
</feature>
<evidence type="ECO:0000256" key="1">
    <source>
        <dbReference type="SAM" id="Coils"/>
    </source>
</evidence>
<evidence type="ECO:0000256" key="2">
    <source>
        <dbReference type="SAM" id="MobiDB-lite"/>
    </source>
</evidence>
<comment type="caution">
    <text evidence="4">The sequence shown here is derived from an EMBL/GenBank/DDBJ whole genome shotgun (WGS) entry which is preliminary data.</text>
</comment>
<feature type="coiled-coil region" evidence="1">
    <location>
        <begin position="98"/>
        <end position="125"/>
    </location>
</feature>
<accession>A0ABP0FU35</accession>
<keyword evidence="3" id="KW-0472">Membrane</keyword>
<evidence type="ECO:0000313" key="5">
    <source>
        <dbReference type="Proteomes" id="UP001642483"/>
    </source>
</evidence>
<dbReference type="Proteomes" id="UP001642483">
    <property type="component" value="Unassembled WGS sequence"/>
</dbReference>
<gene>
    <name evidence="4" type="ORF">CVLEPA_LOCUS14227</name>
</gene>
<keyword evidence="1" id="KW-0175">Coiled coil</keyword>
<keyword evidence="3" id="KW-1133">Transmembrane helix</keyword>
<proteinExistence type="predicted"/>
<dbReference type="EMBL" id="CAWYQH010000096">
    <property type="protein sequence ID" value="CAK8683122.1"/>
    <property type="molecule type" value="Genomic_DNA"/>
</dbReference>